<keyword evidence="3" id="KW-1185">Reference proteome</keyword>
<evidence type="ECO:0000313" key="3">
    <source>
        <dbReference type="Proteomes" id="UP001066276"/>
    </source>
</evidence>
<dbReference type="AlphaFoldDB" id="A0AAV7M2E8"/>
<name>A0AAV7M2E8_PLEWA</name>
<comment type="caution">
    <text evidence="2">The sequence shown here is derived from an EMBL/GenBank/DDBJ whole genome shotgun (WGS) entry which is preliminary data.</text>
</comment>
<organism evidence="2 3">
    <name type="scientific">Pleurodeles waltl</name>
    <name type="common">Iberian ribbed newt</name>
    <dbReference type="NCBI Taxonomy" id="8319"/>
    <lineage>
        <taxon>Eukaryota</taxon>
        <taxon>Metazoa</taxon>
        <taxon>Chordata</taxon>
        <taxon>Craniata</taxon>
        <taxon>Vertebrata</taxon>
        <taxon>Euteleostomi</taxon>
        <taxon>Amphibia</taxon>
        <taxon>Batrachia</taxon>
        <taxon>Caudata</taxon>
        <taxon>Salamandroidea</taxon>
        <taxon>Salamandridae</taxon>
        <taxon>Pleurodelinae</taxon>
        <taxon>Pleurodeles</taxon>
    </lineage>
</organism>
<dbReference type="EMBL" id="JANPWB010000014">
    <property type="protein sequence ID" value="KAJ1096752.1"/>
    <property type="molecule type" value="Genomic_DNA"/>
</dbReference>
<dbReference type="Proteomes" id="UP001066276">
    <property type="component" value="Chromosome 10"/>
</dbReference>
<feature type="region of interest" description="Disordered" evidence="1">
    <location>
        <begin position="1"/>
        <end position="58"/>
    </location>
</feature>
<evidence type="ECO:0000313" key="2">
    <source>
        <dbReference type="EMBL" id="KAJ1096752.1"/>
    </source>
</evidence>
<sequence>MRKPVAVSEARRSARGVESTNGRGGSEPHPRAGVQGYAPANARSPQRPVLGPAQPAPVRLQEKHLVSAARGEACLGGQGGSTVEGAGVERSAQTRTGDRSLSSMRINW</sequence>
<feature type="region of interest" description="Disordered" evidence="1">
    <location>
        <begin position="74"/>
        <end position="108"/>
    </location>
</feature>
<feature type="compositionally biased region" description="Polar residues" evidence="1">
    <location>
        <begin position="91"/>
        <end position="108"/>
    </location>
</feature>
<evidence type="ECO:0000256" key="1">
    <source>
        <dbReference type="SAM" id="MobiDB-lite"/>
    </source>
</evidence>
<gene>
    <name evidence="2" type="ORF">NDU88_001883</name>
</gene>
<proteinExistence type="predicted"/>
<accession>A0AAV7M2E8</accession>
<protein>
    <submittedName>
        <fullName evidence="2">Uncharacterized protein</fullName>
    </submittedName>
</protein>
<reference evidence="2" key="1">
    <citation type="journal article" date="2022" name="bioRxiv">
        <title>Sequencing and chromosome-scale assembly of the giantPleurodeles waltlgenome.</title>
        <authorList>
            <person name="Brown T."/>
            <person name="Elewa A."/>
            <person name="Iarovenko S."/>
            <person name="Subramanian E."/>
            <person name="Araus A.J."/>
            <person name="Petzold A."/>
            <person name="Susuki M."/>
            <person name="Suzuki K.-i.T."/>
            <person name="Hayashi T."/>
            <person name="Toyoda A."/>
            <person name="Oliveira C."/>
            <person name="Osipova E."/>
            <person name="Leigh N.D."/>
            <person name="Simon A."/>
            <person name="Yun M.H."/>
        </authorList>
    </citation>
    <scope>NUCLEOTIDE SEQUENCE</scope>
    <source>
        <strain evidence="2">20211129_DDA</strain>
        <tissue evidence="2">Liver</tissue>
    </source>
</reference>